<keyword evidence="5" id="KW-1185">Reference proteome</keyword>
<dbReference type="OrthoDB" id="2342176at2759"/>
<feature type="domain" description="Chitin-binding type-4" evidence="3">
    <location>
        <begin position="21"/>
        <end position="220"/>
    </location>
</feature>
<feature type="region of interest" description="Disordered" evidence="1">
    <location>
        <begin position="63"/>
        <end position="91"/>
    </location>
</feature>
<feature type="chain" id="PRO_5035221350" description="Chitin-binding type-4 domain-containing protein" evidence="2">
    <location>
        <begin position="21"/>
        <end position="263"/>
    </location>
</feature>
<feature type="region of interest" description="Disordered" evidence="1">
    <location>
        <begin position="231"/>
        <end position="263"/>
    </location>
</feature>
<gene>
    <name evidence="4" type="ORF">GWK47_007799</name>
</gene>
<evidence type="ECO:0000256" key="2">
    <source>
        <dbReference type="SAM" id="SignalP"/>
    </source>
</evidence>
<sequence>MLFPCAAVSLLLALLSQTQGHMSLQEPPARNVLWRMGYSHLPPHLDDDYLICSQEPHAPCPPCGDPAGHRDPGRTKEAASGPRGSSAGPTLWDRVGSFSLESLSSYGQTNDDLLQRIPVEVNVTNNHGGLLEFRLCPHDDPGKPVDQHCLDQYPLEIVGQKSRAVKLSAPHHAQYNSQEMVTVEVKLPVGITCDQCVLQMSNTAEEFQPMTVMFRNCADIAIQGTAKTSLAGGSPLAHPPSDFHTRSGPANHFPEQKQHLFYG</sequence>
<feature type="signal peptide" evidence="2">
    <location>
        <begin position="1"/>
        <end position="20"/>
    </location>
</feature>
<feature type="compositionally biased region" description="Basic and acidic residues" evidence="1">
    <location>
        <begin position="254"/>
        <end position="263"/>
    </location>
</feature>
<reference evidence="4" key="1">
    <citation type="submission" date="2020-07" db="EMBL/GenBank/DDBJ databases">
        <title>The High-quality genome of the commercially important snow crab, Chionoecetes opilio.</title>
        <authorList>
            <person name="Jeong J.-H."/>
            <person name="Ryu S."/>
        </authorList>
    </citation>
    <scope>NUCLEOTIDE SEQUENCE</scope>
    <source>
        <strain evidence="4">MADBK_172401_WGS</strain>
        <tissue evidence="4">Digestive gland</tissue>
    </source>
</reference>
<evidence type="ECO:0000313" key="4">
    <source>
        <dbReference type="EMBL" id="KAG0718231.1"/>
    </source>
</evidence>
<keyword evidence="2" id="KW-0732">Signal</keyword>
<dbReference type="Proteomes" id="UP000770661">
    <property type="component" value="Unassembled WGS sequence"/>
</dbReference>
<feature type="compositionally biased region" description="Basic and acidic residues" evidence="1">
    <location>
        <begin position="67"/>
        <end position="77"/>
    </location>
</feature>
<dbReference type="AlphaFoldDB" id="A0A8J5CRK8"/>
<organism evidence="4 5">
    <name type="scientific">Chionoecetes opilio</name>
    <name type="common">Atlantic snow crab</name>
    <name type="synonym">Cancer opilio</name>
    <dbReference type="NCBI Taxonomy" id="41210"/>
    <lineage>
        <taxon>Eukaryota</taxon>
        <taxon>Metazoa</taxon>
        <taxon>Ecdysozoa</taxon>
        <taxon>Arthropoda</taxon>
        <taxon>Crustacea</taxon>
        <taxon>Multicrustacea</taxon>
        <taxon>Malacostraca</taxon>
        <taxon>Eumalacostraca</taxon>
        <taxon>Eucarida</taxon>
        <taxon>Decapoda</taxon>
        <taxon>Pleocyemata</taxon>
        <taxon>Brachyura</taxon>
        <taxon>Eubrachyura</taxon>
        <taxon>Majoidea</taxon>
        <taxon>Majidae</taxon>
        <taxon>Chionoecetes</taxon>
    </lineage>
</organism>
<accession>A0A8J5CRK8</accession>
<dbReference type="EMBL" id="JACEEZ010016403">
    <property type="protein sequence ID" value="KAG0718231.1"/>
    <property type="molecule type" value="Genomic_DNA"/>
</dbReference>
<comment type="caution">
    <text evidence="4">The sequence shown here is derived from an EMBL/GenBank/DDBJ whole genome shotgun (WGS) entry which is preliminary data.</text>
</comment>
<evidence type="ECO:0000256" key="1">
    <source>
        <dbReference type="SAM" id="MobiDB-lite"/>
    </source>
</evidence>
<dbReference type="Pfam" id="PF03067">
    <property type="entry name" value="LPMO_10"/>
    <property type="match status" value="1"/>
</dbReference>
<evidence type="ECO:0000259" key="3">
    <source>
        <dbReference type="Pfam" id="PF03067"/>
    </source>
</evidence>
<evidence type="ECO:0000313" key="5">
    <source>
        <dbReference type="Proteomes" id="UP000770661"/>
    </source>
</evidence>
<proteinExistence type="predicted"/>
<name>A0A8J5CRK8_CHIOP</name>
<protein>
    <recommendedName>
        <fullName evidence="3">Chitin-binding type-4 domain-containing protein</fullName>
    </recommendedName>
</protein>
<dbReference type="InterPro" id="IPR004302">
    <property type="entry name" value="Cellulose/chitin-bd_N"/>
</dbReference>